<sequence>MSKVLISYQSFTGNCKALAEAAARGVAEAGGRADVKNVAETTAPDLAGHDAFILVTTQPFQSLAGETKTMFERLWPERAKIQPGLPFAAVICHGTDAAGSAAALDMFAKYFGWKKAGDWLLASMTSSDKQERARQLGIAVAQGG</sequence>
<dbReference type="GO" id="GO:0010181">
    <property type="term" value="F:FMN binding"/>
    <property type="evidence" value="ECO:0007669"/>
    <property type="project" value="InterPro"/>
</dbReference>
<dbReference type="RefSeq" id="WP_058439027.1">
    <property type="nucleotide sequence ID" value="NZ_KQ758903.1"/>
</dbReference>
<dbReference type="PROSITE" id="PS50902">
    <property type="entry name" value="FLAVODOXIN_LIKE"/>
    <property type="match status" value="1"/>
</dbReference>
<dbReference type="EMBL" id="LFDV01000002">
    <property type="protein sequence ID" value="KTB48023.1"/>
    <property type="molecule type" value="Genomic_DNA"/>
</dbReference>
<dbReference type="OrthoDB" id="162067at2"/>
<evidence type="ECO:0000313" key="3">
    <source>
        <dbReference type="Proteomes" id="UP000053947"/>
    </source>
</evidence>
<name>A0A0W0GHJ0_9CHLR</name>
<evidence type="ECO:0000313" key="2">
    <source>
        <dbReference type="EMBL" id="KTB48023.1"/>
    </source>
</evidence>
<organism evidence="2 3">
    <name type="scientific">Dehalogenimonas alkenigignens</name>
    <dbReference type="NCBI Taxonomy" id="1217799"/>
    <lineage>
        <taxon>Bacteria</taxon>
        <taxon>Bacillati</taxon>
        <taxon>Chloroflexota</taxon>
        <taxon>Dehalococcoidia</taxon>
        <taxon>Dehalococcoidales</taxon>
        <taxon>Dehalococcoidaceae</taxon>
        <taxon>Dehalogenimonas</taxon>
    </lineage>
</organism>
<evidence type="ECO:0000259" key="1">
    <source>
        <dbReference type="PROSITE" id="PS50902"/>
    </source>
</evidence>
<keyword evidence="3" id="KW-1185">Reference proteome</keyword>
<protein>
    <submittedName>
        <fullName evidence="2">Flavodoxin</fullName>
    </submittedName>
</protein>
<feature type="domain" description="Flavodoxin-like" evidence="1">
    <location>
        <begin position="4"/>
        <end position="144"/>
    </location>
</feature>
<dbReference type="Gene3D" id="3.40.50.360">
    <property type="match status" value="1"/>
</dbReference>
<gene>
    <name evidence="2" type="ORF">DEALK_08680</name>
</gene>
<accession>A0A0W0GHJ0</accession>
<dbReference type="InterPro" id="IPR029039">
    <property type="entry name" value="Flavoprotein-like_sf"/>
</dbReference>
<proteinExistence type="predicted"/>
<comment type="caution">
    <text evidence="2">The sequence shown here is derived from an EMBL/GenBank/DDBJ whole genome shotgun (WGS) entry which is preliminary data.</text>
</comment>
<dbReference type="SUPFAM" id="SSF52218">
    <property type="entry name" value="Flavoproteins"/>
    <property type="match status" value="1"/>
</dbReference>
<dbReference type="Proteomes" id="UP000053947">
    <property type="component" value="Unassembled WGS sequence"/>
</dbReference>
<dbReference type="STRING" id="1217799.DEALK_08680"/>
<dbReference type="InterPro" id="IPR008254">
    <property type="entry name" value="Flavodoxin/NO_synth"/>
</dbReference>
<dbReference type="AlphaFoldDB" id="A0A0W0GHJ0"/>
<reference evidence="2 3" key="1">
    <citation type="submission" date="2015-06" db="EMBL/GenBank/DDBJ databases">
        <title>Genome sequence of the organohalide-respiring Dehalogenimonas alkenigignens type strain (IP3-3T).</title>
        <authorList>
            <person name="Key T.A."/>
            <person name="Richmond D.P."/>
            <person name="Bowman K.S."/>
            <person name="Cho Y.-J."/>
            <person name="Chun J."/>
            <person name="da Costa M.S."/>
            <person name="Rainey F.A."/>
            <person name="Moe W.M."/>
        </authorList>
    </citation>
    <scope>NUCLEOTIDE SEQUENCE [LARGE SCALE GENOMIC DNA]</scope>
    <source>
        <strain evidence="2 3">IP3-3</strain>
    </source>
</reference>